<dbReference type="PANTHER" id="PTHR44757">
    <property type="entry name" value="DIGUANYLATE CYCLASE DGCP"/>
    <property type="match status" value="1"/>
</dbReference>
<dbReference type="Gene3D" id="3.30.70.270">
    <property type="match status" value="1"/>
</dbReference>
<evidence type="ECO:0000313" key="6">
    <source>
        <dbReference type="EMBL" id="MFC5439512.1"/>
    </source>
</evidence>
<dbReference type="InterPro" id="IPR035965">
    <property type="entry name" value="PAS-like_dom_sf"/>
</dbReference>
<dbReference type="PANTHER" id="PTHR44757:SF2">
    <property type="entry name" value="BIOFILM ARCHITECTURE MAINTENANCE PROTEIN MBAA"/>
    <property type="match status" value="1"/>
</dbReference>
<dbReference type="NCBIfam" id="TIGR00254">
    <property type="entry name" value="GGDEF"/>
    <property type="match status" value="1"/>
</dbReference>
<dbReference type="Pfam" id="PF13188">
    <property type="entry name" value="PAS_8"/>
    <property type="match status" value="1"/>
</dbReference>
<dbReference type="SMART" id="SM00086">
    <property type="entry name" value="PAC"/>
    <property type="match status" value="2"/>
</dbReference>
<dbReference type="InterPro" id="IPR001610">
    <property type="entry name" value="PAC"/>
</dbReference>
<dbReference type="InterPro" id="IPR000700">
    <property type="entry name" value="PAS-assoc_C"/>
</dbReference>
<evidence type="ECO:0000259" key="5">
    <source>
        <dbReference type="PROSITE" id="PS50887"/>
    </source>
</evidence>
<dbReference type="InterPro" id="IPR000014">
    <property type="entry name" value="PAS"/>
</dbReference>
<accession>A0ABW0JUH2</accession>
<proteinExistence type="predicted"/>
<dbReference type="Pfam" id="PF00990">
    <property type="entry name" value="GGDEF"/>
    <property type="match status" value="1"/>
</dbReference>
<dbReference type="Proteomes" id="UP001596018">
    <property type="component" value="Unassembled WGS sequence"/>
</dbReference>
<dbReference type="SUPFAM" id="SSF141868">
    <property type="entry name" value="EAL domain-like"/>
    <property type="match status" value="1"/>
</dbReference>
<dbReference type="RefSeq" id="WP_377338998.1">
    <property type="nucleotide sequence ID" value="NZ_JALBWS010000014.1"/>
</dbReference>
<dbReference type="Gene3D" id="3.20.20.450">
    <property type="entry name" value="EAL domain"/>
    <property type="match status" value="1"/>
</dbReference>
<feature type="domain" description="GGDEF" evidence="5">
    <location>
        <begin position="506"/>
        <end position="639"/>
    </location>
</feature>
<sequence length="918" mass="101656">MRTFPITLQRPLSRRLMPLVYALLAMVALILALTWVALQTQVALAGFLNGESVWSKAQKQAVVDLDAYASSGSATDLRDFQRNLTVLNTDRWARDNITSGHYDYDATVNGLRRANAMPTAIPGVIFMLHHFSGAPYMRDALLAWRSTDNAVAELETIALELQRAHALGAVSAQEVTRQRARIGTINSYIEPRSNLFSLKIALGATWMGQVLFGGVLAAAAIAALLWILMARRTLASIRGTEERYRLLFDSASDAIVMVDEASGRILDANRAASEWTGRRAGELIGDRFVHLFTQTVSQLEGRAAINGLLGADGTKLPVETQCSLVNWGDRRVRQAIIRDISERVAMERERRIAAEALASIAEGVIIADPQRRIISVNDAHEQLTGFDADAVRDKRLDATRRLPDGHSLPQSIWDDIAAGRNWLGEVQSVRRDGTSYPEQLSISAIRDTEHQVLYYVAVFTNISATKQQQQRLEHLARHDPLTGLVNRAEFERYCTDAIAIAERERLATVVLFIDLDAFKIVNDSYSHAIGDRLLVKVAERIRRQLSEGDVAGRIGGDEFTVLIHHLNLREDARVMAERLLAVLSEPLLVDDYEIVLSASIGIAGYPLDGLDAATLVANADAAMYAAKTEERNTLRFYTPMMHASTSRRLLLATELRQALAREEFRLVYQPSIEMRTGRIVAVEALVRWQHPDRGEVLPSEFIPVAESLGLIRRIDEWVMQTACAQIEAWDLAGMPPVRVAVNVSARGFGHAAFVDGVSRAMQQRRVPPGRLMLEITESAMLRMGDDTERTMRALHALGLEVAVDDFGTGYSSMAYLKLPAVAYLKIDRSFVSGLPESTDDVAIIEAMLAMSRSLGLKTIAEGIETEAQHEFLMRAGCNEGQGYLYSYALTASAIEKLMSPRSFHVPTKLRLVPPKRGL</sequence>
<dbReference type="InterPro" id="IPR029787">
    <property type="entry name" value="Nucleotide_cyclase"/>
</dbReference>
<dbReference type="NCBIfam" id="TIGR00229">
    <property type="entry name" value="sensory_box"/>
    <property type="match status" value="2"/>
</dbReference>
<dbReference type="InterPro" id="IPR035919">
    <property type="entry name" value="EAL_sf"/>
</dbReference>
<protein>
    <submittedName>
        <fullName evidence="6">Bifunctional diguanylate cyclase/phosphodiesterase</fullName>
    </submittedName>
</protein>
<feature type="domain" description="EAL" evidence="4">
    <location>
        <begin position="648"/>
        <end position="902"/>
    </location>
</feature>
<dbReference type="InterPro" id="IPR001633">
    <property type="entry name" value="EAL_dom"/>
</dbReference>
<evidence type="ECO:0000313" key="7">
    <source>
        <dbReference type="Proteomes" id="UP001596018"/>
    </source>
</evidence>
<evidence type="ECO:0000259" key="2">
    <source>
        <dbReference type="PROSITE" id="PS50112"/>
    </source>
</evidence>
<dbReference type="InterPro" id="IPR043128">
    <property type="entry name" value="Rev_trsase/Diguanyl_cyclase"/>
</dbReference>
<keyword evidence="7" id="KW-1185">Reference proteome</keyword>
<dbReference type="Pfam" id="PF00563">
    <property type="entry name" value="EAL"/>
    <property type="match status" value="1"/>
</dbReference>
<dbReference type="CDD" id="cd01948">
    <property type="entry name" value="EAL"/>
    <property type="match status" value="1"/>
</dbReference>
<dbReference type="SMART" id="SM00267">
    <property type="entry name" value="GGDEF"/>
    <property type="match status" value="1"/>
</dbReference>
<dbReference type="CDD" id="cd00130">
    <property type="entry name" value="PAS"/>
    <property type="match status" value="2"/>
</dbReference>
<gene>
    <name evidence="6" type="ORF">ACFPK0_05735</name>
</gene>
<keyword evidence="1" id="KW-0472">Membrane</keyword>
<evidence type="ECO:0000259" key="4">
    <source>
        <dbReference type="PROSITE" id="PS50883"/>
    </source>
</evidence>
<dbReference type="Gene3D" id="3.30.450.20">
    <property type="entry name" value="PAS domain"/>
    <property type="match status" value="2"/>
</dbReference>
<dbReference type="SUPFAM" id="SSF55073">
    <property type="entry name" value="Nucleotide cyclase"/>
    <property type="match status" value="1"/>
</dbReference>
<dbReference type="PROSITE" id="PS50112">
    <property type="entry name" value="PAS"/>
    <property type="match status" value="1"/>
</dbReference>
<reference evidence="7" key="1">
    <citation type="journal article" date="2019" name="Int. J. Syst. Evol. Microbiol.">
        <title>The Global Catalogue of Microorganisms (GCM) 10K type strain sequencing project: providing services to taxonomists for standard genome sequencing and annotation.</title>
        <authorList>
            <consortium name="The Broad Institute Genomics Platform"/>
            <consortium name="The Broad Institute Genome Sequencing Center for Infectious Disease"/>
            <person name="Wu L."/>
            <person name="Ma J."/>
        </authorList>
    </citation>
    <scope>NUCLEOTIDE SEQUENCE [LARGE SCALE GENOMIC DNA]</scope>
    <source>
        <strain evidence="7">KACC 12822</strain>
    </source>
</reference>
<name>A0ABW0JUH2_9GAMM</name>
<keyword evidence="1" id="KW-0812">Transmembrane</keyword>
<dbReference type="PROSITE" id="PS50113">
    <property type="entry name" value="PAC"/>
    <property type="match status" value="1"/>
</dbReference>
<keyword evidence="1" id="KW-1133">Transmembrane helix</keyword>
<dbReference type="InterPro" id="IPR000160">
    <property type="entry name" value="GGDEF_dom"/>
</dbReference>
<dbReference type="InterPro" id="IPR052155">
    <property type="entry name" value="Biofilm_reg_signaling"/>
</dbReference>
<dbReference type="Pfam" id="PF13426">
    <property type="entry name" value="PAS_9"/>
    <property type="match status" value="1"/>
</dbReference>
<evidence type="ECO:0000259" key="3">
    <source>
        <dbReference type="PROSITE" id="PS50113"/>
    </source>
</evidence>
<comment type="caution">
    <text evidence="6">The sequence shown here is derived from an EMBL/GenBank/DDBJ whole genome shotgun (WGS) entry which is preliminary data.</text>
</comment>
<feature type="domain" description="PAC" evidence="3">
    <location>
        <begin position="422"/>
        <end position="474"/>
    </location>
</feature>
<dbReference type="EMBL" id="JBHSMM010000001">
    <property type="protein sequence ID" value="MFC5439512.1"/>
    <property type="molecule type" value="Genomic_DNA"/>
</dbReference>
<dbReference type="PROSITE" id="PS50883">
    <property type="entry name" value="EAL"/>
    <property type="match status" value="1"/>
</dbReference>
<dbReference type="PROSITE" id="PS50887">
    <property type="entry name" value="GGDEF"/>
    <property type="match status" value="1"/>
</dbReference>
<feature type="domain" description="PAS" evidence="2">
    <location>
        <begin position="240"/>
        <end position="289"/>
    </location>
</feature>
<organism evidence="6 7">
    <name type="scientific">Rhodanobacter ginsenosidimutans</name>
    <dbReference type="NCBI Taxonomy" id="490571"/>
    <lineage>
        <taxon>Bacteria</taxon>
        <taxon>Pseudomonadati</taxon>
        <taxon>Pseudomonadota</taxon>
        <taxon>Gammaproteobacteria</taxon>
        <taxon>Lysobacterales</taxon>
        <taxon>Rhodanobacteraceae</taxon>
        <taxon>Rhodanobacter</taxon>
    </lineage>
</organism>
<evidence type="ECO:0000256" key="1">
    <source>
        <dbReference type="SAM" id="Phobius"/>
    </source>
</evidence>
<dbReference type="CDD" id="cd01949">
    <property type="entry name" value="GGDEF"/>
    <property type="match status" value="1"/>
</dbReference>
<dbReference type="SMART" id="SM00091">
    <property type="entry name" value="PAS"/>
    <property type="match status" value="2"/>
</dbReference>
<dbReference type="SMART" id="SM00052">
    <property type="entry name" value="EAL"/>
    <property type="match status" value="1"/>
</dbReference>
<dbReference type="SUPFAM" id="SSF55785">
    <property type="entry name" value="PYP-like sensor domain (PAS domain)"/>
    <property type="match status" value="2"/>
</dbReference>
<feature type="transmembrane region" description="Helical" evidence="1">
    <location>
        <begin position="206"/>
        <end position="228"/>
    </location>
</feature>